<name>A0ABD7NAN3_9ENTR</name>
<proteinExistence type="predicted"/>
<feature type="compositionally biased region" description="Low complexity" evidence="1">
    <location>
        <begin position="273"/>
        <end position="287"/>
    </location>
</feature>
<sequence>MYFAPKGDAGAPHVFRAHGADFTLLDLRPGKPAQLNLFRDLDQYALKNLLVAGFNLAETGDVADHYRISEQKAAKLIAEQFPHGANIQQVLAAAYALPEALKKDVKGLITKLENVADLSVLQTDSGIDVAGIINGGGCLYVIGSMDDEAVIRVQKMLFARCAQIIIARDEFRAWPHVSVMLDEIKYLLSKYVLNALGTLRSRDCNLLLAHQSLGDFGQCGQDLPADFVKTTVLDNTPIRWFYLLSSSALGSSTSGMVSFMVRSMLRSRRRSRFSTNSSARPARSPRSGRPDRPGKSGWTWSAAGPAGRRGTWSTSAGTASSRRKRGRCST</sequence>
<reference evidence="2 3" key="1">
    <citation type="submission" date="2018-07" db="EMBL/GenBank/DDBJ databases">
        <authorList>
            <consortium name="Pathogen Informatics"/>
        </authorList>
    </citation>
    <scope>NUCLEOTIDE SEQUENCE [LARGE SCALE GENOMIC DNA]</scope>
    <source>
        <strain evidence="2 3">4300STDY6636950</strain>
    </source>
</reference>
<gene>
    <name evidence="2" type="ORF">SAMEA23995918_05700</name>
</gene>
<dbReference type="AlphaFoldDB" id="A0ABD7NAN3"/>
<evidence type="ECO:0000256" key="1">
    <source>
        <dbReference type="SAM" id="MobiDB-lite"/>
    </source>
</evidence>
<feature type="compositionally biased region" description="Basic residues" evidence="1">
    <location>
        <begin position="321"/>
        <end position="330"/>
    </location>
</feature>
<dbReference type="InterPro" id="IPR027417">
    <property type="entry name" value="P-loop_NTPase"/>
</dbReference>
<protein>
    <submittedName>
        <fullName evidence="2">MobB</fullName>
    </submittedName>
</protein>
<feature type="region of interest" description="Disordered" evidence="1">
    <location>
        <begin position="270"/>
        <end position="330"/>
    </location>
</feature>
<dbReference type="SUPFAM" id="SSF52540">
    <property type="entry name" value="P-loop containing nucleoside triphosphate hydrolases"/>
    <property type="match status" value="1"/>
</dbReference>
<dbReference type="Proteomes" id="UP000252079">
    <property type="component" value="Unassembled WGS sequence"/>
</dbReference>
<feature type="compositionally biased region" description="Low complexity" evidence="1">
    <location>
        <begin position="309"/>
        <end position="320"/>
    </location>
</feature>
<evidence type="ECO:0000313" key="3">
    <source>
        <dbReference type="Proteomes" id="UP000252079"/>
    </source>
</evidence>
<organism evidence="2 3">
    <name type="scientific">Klebsiella quasipneumoniae</name>
    <dbReference type="NCBI Taxonomy" id="1463165"/>
    <lineage>
        <taxon>Bacteria</taxon>
        <taxon>Pseudomonadati</taxon>
        <taxon>Pseudomonadota</taxon>
        <taxon>Gammaproteobacteria</taxon>
        <taxon>Enterobacterales</taxon>
        <taxon>Enterobacteriaceae</taxon>
        <taxon>Klebsiella/Raoultella group</taxon>
        <taxon>Klebsiella</taxon>
        <taxon>Klebsiella pneumoniae complex</taxon>
    </lineage>
</organism>
<dbReference type="Gene3D" id="3.40.50.300">
    <property type="entry name" value="P-loop containing nucleotide triphosphate hydrolases"/>
    <property type="match status" value="1"/>
</dbReference>
<comment type="caution">
    <text evidence="2">The sequence shown here is derived from an EMBL/GenBank/DDBJ whole genome shotgun (WGS) entry which is preliminary data.</text>
</comment>
<accession>A0ABD7NAN3</accession>
<evidence type="ECO:0000313" key="2">
    <source>
        <dbReference type="EMBL" id="SSG11907.1"/>
    </source>
</evidence>
<dbReference type="EMBL" id="UFBM01000117">
    <property type="protein sequence ID" value="SSG11907.1"/>
    <property type="molecule type" value="Genomic_DNA"/>
</dbReference>